<dbReference type="GeneID" id="19201040"/>
<dbReference type="AlphaFoldDB" id="A0A5M3MM65"/>
<keyword evidence="1" id="KW-0472">Membrane</keyword>
<name>A0A5M3MM65_CONPW</name>
<evidence type="ECO:0000256" key="1">
    <source>
        <dbReference type="SAM" id="Phobius"/>
    </source>
</evidence>
<evidence type="ECO:0000313" key="3">
    <source>
        <dbReference type="Proteomes" id="UP000053558"/>
    </source>
</evidence>
<dbReference type="EMBL" id="JH711579">
    <property type="protein sequence ID" value="EIW80279.1"/>
    <property type="molecule type" value="Genomic_DNA"/>
</dbReference>
<comment type="caution">
    <text evidence="2">The sequence shown here is derived from an EMBL/GenBank/DDBJ whole genome shotgun (WGS) entry which is preliminary data.</text>
</comment>
<keyword evidence="1" id="KW-1133">Transmembrane helix</keyword>
<protein>
    <submittedName>
        <fullName evidence="2">Uncharacterized protein</fullName>
    </submittedName>
</protein>
<dbReference type="RefSeq" id="XP_007769265.1">
    <property type="nucleotide sequence ID" value="XM_007771075.1"/>
</dbReference>
<dbReference type="KEGG" id="cput:CONPUDRAFT_137561"/>
<accession>A0A5M3MM65</accession>
<feature type="transmembrane region" description="Helical" evidence="1">
    <location>
        <begin position="6"/>
        <end position="35"/>
    </location>
</feature>
<keyword evidence="3" id="KW-1185">Reference proteome</keyword>
<reference evidence="3" key="1">
    <citation type="journal article" date="2012" name="Science">
        <title>The Paleozoic origin of enzymatic lignin decomposition reconstructed from 31 fungal genomes.</title>
        <authorList>
            <person name="Floudas D."/>
            <person name="Binder M."/>
            <person name="Riley R."/>
            <person name="Barry K."/>
            <person name="Blanchette R.A."/>
            <person name="Henrissat B."/>
            <person name="Martinez A.T."/>
            <person name="Otillar R."/>
            <person name="Spatafora J.W."/>
            <person name="Yadav J.S."/>
            <person name="Aerts A."/>
            <person name="Benoit I."/>
            <person name="Boyd A."/>
            <person name="Carlson A."/>
            <person name="Copeland A."/>
            <person name="Coutinho P.M."/>
            <person name="de Vries R.P."/>
            <person name="Ferreira P."/>
            <person name="Findley K."/>
            <person name="Foster B."/>
            <person name="Gaskell J."/>
            <person name="Glotzer D."/>
            <person name="Gorecki P."/>
            <person name="Heitman J."/>
            <person name="Hesse C."/>
            <person name="Hori C."/>
            <person name="Igarashi K."/>
            <person name="Jurgens J.A."/>
            <person name="Kallen N."/>
            <person name="Kersten P."/>
            <person name="Kohler A."/>
            <person name="Kuees U."/>
            <person name="Kumar T.K.A."/>
            <person name="Kuo A."/>
            <person name="LaButti K."/>
            <person name="Larrondo L.F."/>
            <person name="Lindquist E."/>
            <person name="Ling A."/>
            <person name="Lombard V."/>
            <person name="Lucas S."/>
            <person name="Lundell T."/>
            <person name="Martin R."/>
            <person name="McLaughlin D.J."/>
            <person name="Morgenstern I."/>
            <person name="Morin E."/>
            <person name="Murat C."/>
            <person name="Nagy L.G."/>
            <person name="Nolan M."/>
            <person name="Ohm R.A."/>
            <person name="Patyshakuliyeva A."/>
            <person name="Rokas A."/>
            <person name="Ruiz-Duenas F.J."/>
            <person name="Sabat G."/>
            <person name="Salamov A."/>
            <person name="Samejima M."/>
            <person name="Schmutz J."/>
            <person name="Slot J.C."/>
            <person name="St John F."/>
            <person name="Stenlid J."/>
            <person name="Sun H."/>
            <person name="Sun S."/>
            <person name="Syed K."/>
            <person name="Tsang A."/>
            <person name="Wiebenga A."/>
            <person name="Young D."/>
            <person name="Pisabarro A."/>
            <person name="Eastwood D.C."/>
            <person name="Martin F."/>
            <person name="Cullen D."/>
            <person name="Grigoriev I.V."/>
            <person name="Hibbett D.S."/>
        </authorList>
    </citation>
    <scope>NUCLEOTIDE SEQUENCE [LARGE SCALE GENOMIC DNA]</scope>
    <source>
        <strain evidence="3">RWD-64-598 SS2</strain>
    </source>
</reference>
<keyword evidence="1" id="KW-0812">Transmembrane</keyword>
<organism evidence="2 3">
    <name type="scientific">Coniophora puteana (strain RWD-64-598)</name>
    <name type="common">Brown rot fungus</name>
    <dbReference type="NCBI Taxonomy" id="741705"/>
    <lineage>
        <taxon>Eukaryota</taxon>
        <taxon>Fungi</taxon>
        <taxon>Dikarya</taxon>
        <taxon>Basidiomycota</taxon>
        <taxon>Agaricomycotina</taxon>
        <taxon>Agaricomycetes</taxon>
        <taxon>Agaricomycetidae</taxon>
        <taxon>Boletales</taxon>
        <taxon>Coniophorineae</taxon>
        <taxon>Coniophoraceae</taxon>
        <taxon>Coniophora</taxon>
    </lineage>
</organism>
<evidence type="ECO:0000313" key="2">
    <source>
        <dbReference type="EMBL" id="EIW80279.1"/>
    </source>
</evidence>
<gene>
    <name evidence="2" type="ORF">CONPUDRAFT_137561</name>
</gene>
<proteinExistence type="predicted"/>
<sequence>MTTDVLLSAFALVIIALLLALVFFLSLLAAVFLAFQFLPTAGGPLINFSRIGQDGRQREFTHAPHHAARQAPKRINSGCAGRTSSLLGSRMMAEMKTILRSVDVSKGGNRAAGGVSGTARPSRDDQTTFSAFLRRRSAEEASTDAAWPTGLGSRNMPGHVAAHQDHEFAWGAAMRIEGGVVEMPTVMLHGRDNCGPTKQVTYASRSLSQASKQNKHGDYLLSPS</sequence>
<dbReference type="Proteomes" id="UP000053558">
    <property type="component" value="Unassembled WGS sequence"/>
</dbReference>